<dbReference type="PANTHER" id="PTHR32552">
    <property type="entry name" value="FERRICHROME IRON RECEPTOR-RELATED"/>
    <property type="match status" value="1"/>
</dbReference>
<feature type="signal peptide" evidence="17">
    <location>
        <begin position="1"/>
        <end position="25"/>
    </location>
</feature>
<keyword evidence="21" id="KW-1185">Reference proteome</keyword>
<evidence type="ECO:0000256" key="9">
    <source>
        <dbReference type="ARBA" id="ARBA00023065"/>
    </source>
</evidence>
<protein>
    <submittedName>
        <fullName evidence="20">Outer membrane protein</fullName>
    </submittedName>
</protein>
<dbReference type="Proteomes" id="UP000009175">
    <property type="component" value="Chromosome"/>
</dbReference>
<dbReference type="InterPro" id="IPR036942">
    <property type="entry name" value="Beta-barrel_TonB_sf"/>
</dbReference>
<evidence type="ECO:0000259" key="19">
    <source>
        <dbReference type="Pfam" id="PF07715"/>
    </source>
</evidence>
<evidence type="ECO:0000256" key="1">
    <source>
        <dbReference type="ARBA" id="ARBA00004571"/>
    </source>
</evidence>
<evidence type="ECO:0000256" key="6">
    <source>
        <dbReference type="ARBA" id="ARBA00022692"/>
    </source>
</evidence>
<evidence type="ECO:0000256" key="15">
    <source>
        <dbReference type="RuleBase" id="RU003357"/>
    </source>
</evidence>
<keyword evidence="3 14" id="KW-0813">Transport</keyword>
<dbReference type="InterPro" id="IPR037066">
    <property type="entry name" value="Plug_dom_sf"/>
</dbReference>
<dbReference type="CDD" id="cd01347">
    <property type="entry name" value="ligand_gated_channel"/>
    <property type="match status" value="1"/>
</dbReference>
<evidence type="ECO:0000313" key="20">
    <source>
        <dbReference type="EMBL" id="ABM01078.1"/>
    </source>
</evidence>
<feature type="domain" description="TonB-dependent receptor plug" evidence="19">
    <location>
        <begin position="87"/>
        <end position="187"/>
    </location>
</feature>
<keyword evidence="10 15" id="KW-0798">TonB box</keyword>
<dbReference type="Gene3D" id="2.40.170.20">
    <property type="entry name" value="TonB-dependent receptor, beta-barrel domain"/>
    <property type="match status" value="1"/>
</dbReference>
<keyword evidence="6 14" id="KW-0812">Transmembrane</keyword>
<dbReference type="PROSITE" id="PS51257">
    <property type="entry name" value="PROKAR_LIPOPROTEIN"/>
    <property type="match status" value="1"/>
</dbReference>
<evidence type="ECO:0000256" key="11">
    <source>
        <dbReference type="ARBA" id="ARBA00023136"/>
    </source>
</evidence>
<keyword evidence="7 17" id="KW-0732">Signal</keyword>
<dbReference type="EMBL" id="CP000507">
    <property type="protein sequence ID" value="ABM01078.1"/>
    <property type="molecule type" value="Genomic_DNA"/>
</dbReference>
<comment type="subcellular location">
    <subcellularLocation>
        <location evidence="1 14">Cell outer membrane</location>
        <topology evidence="1 14">Multi-pass membrane protein</topology>
    </subcellularLocation>
</comment>
<feature type="domain" description="TonB-dependent receptor-like beta-barrel" evidence="18">
    <location>
        <begin position="260"/>
        <end position="702"/>
    </location>
</feature>
<evidence type="ECO:0000256" key="13">
    <source>
        <dbReference type="ARBA" id="ARBA00023237"/>
    </source>
</evidence>
<dbReference type="STRING" id="326297.Sama_2875"/>
<dbReference type="GO" id="GO:0009279">
    <property type="term" value="C:cell outer membrane"/>
    <property type="evidence" value="ECO:0007669"/>
    <property type="project" value="UniProtKB-SubCell"/>
</dbReference>
<evidence type="ECO:0000256" key="17">
    <source>
        <dbReference type="SAM" id="SignalP"/>
    </source>
</evidence>
<dbReference type="HOGENOM" id="CLU_008287_9_0_6"/>
<dbReference type="SUPFAM" id="SSF56935">
    <property type="entry name" value="Porins"/>
    <property type="match status" value="1"/>
</dbReference>
<evidence type="ECO:0000256" key="2">
    <source>
        <dbReference type="ARBA" id="ARBA00009810"/>
    </source>
</evidence>
<reference evidence="20 21" key="1">
    <citation type="submission" date="2006-12" db="EMBL/GenBank/DDBJ databases">
        <title>Complete sequence of Shewanella amazonensis SB2B.</title>
        <authorList>
            <consortium name="US DOE Joint Genome Institute"/>
            <person name="Copeland A."/>
            <person name="Lucas S."/>
            <person name="Lapidus A."/>
            <person name="Barry K."/>
            <person name="Detter J.C."/>
            <person name="Glavina del Rio T."/>
            <person name="Hammon N."/>
            <person name="Israni S."/>
            <person name="Dalin E."/>
            <person name="Tice H."/>
            <person name="Pitluck S."/>
            <person name="Munk A.C."/>
            <person name="Brettin T."/>
            <person name="Bruce D."/>
            <person name="Han C."/>
            <person name="Tapia R."/>
            <person name="Gilna P."/>
            <person name="Schmutz J."/>
            <person name="Larimer F."/>
            <person name="Land M."/>
            <person name="Hauser L."/>
            <person name="Kyrpides N."/>
            <person name="Mikhailova N."/>
            <person name="Fredrickson J."/>
            <person name="Richardson P."/>
        </authorList>
    </citation>
    <scope>NUCLEOTIDE SEQUENCE [LARGE SCALE GENOMIC DNA]</scope>
    <source>
        <strain evidence="21">ATCC BAA-1098 / SB2B</strain>
    </source>
</reference>
<gene>
    <name evidence="20" type="ordered locus">Sama_2875</name>
</gene>
<proteinExistence type="inferred from homology"/>
<keyword evidence="5" id="KW-0410">Iron transport</keyword>
<keyword evidence="11 14" id="KW-0472">Membrane</keyword>
<feature type="chain" id="PRO_5002636896" evidence="17">
    <location>
        <begin position="26"/>
        <end position="733"/>
    </location>
</feature>
<dbReference type="RefSeq" id="WP_011760983.1">
    <property type="nucleotide sequence ID" value="NC_008700.1"/>
</dbReference>
<feature type="region of interest" description="Disordered" evidence="16">
    <location>
        <begin position="32"/>
        <end position="54"/>
    </location>
</feature>
<keyword evidence="12" id="KW-0675">Receptor</keyword>
<dbReference type="PROSITE" id="PS52016">
    <property type="entry name" value="TONB_DEPENDENT_REC_3"/>
    <property type="match status" value="1"/>
</dbReference>
<dbReference type="Pfam" id="PF00593">
    <property type="entry name" value="TonB_dep_Rec_b-barrel"/>
    <property type="match status" value="1"/>
</dbReference>
<evidence type="ECO:0000256" key="5">
    <source>
        <dbReference type="ARBA" id="ARBA00022496"/>
    </source>
</evidence>
<evidence type="ECO:0000256" key="3">
    <source>
        <dbReference type="ARBA" id="ARBA00022448"/>
    </source>
</evidence>
<keyword evidence="9" id="KW-0406">Ion transport</keyword>
<comment type="similarity">
    <text evidence="2 14 15">Belongs to the TonB-dependent receptor family.</text>
</comment>
<dbReference type="eggNOG" id="COG4773">
    <property type="taxonomic scope" value="Bacteria"/>
</dbReference>
<dbReference type="InterPro" id="IPR010105">
    <property type="entry name" value="TonB_sidphr_rcpt"/>
</dbReference>
<name>A1S9M1_SHEAM</name>
<evidence type="ECO:0000256" key="7">
    <source>
        <dbReference type="ARBA" id="ARBA00022729"/>
    </source>
</evidence>
<dbReference type="Pfam" id="PF07715">
    <property type="entry name" value="Plug"/>
    <property type="match status" value="1"/>
</dbReference>
<dbReference type="Gene3D" id="2.170.130.10">
    <property type="entry name" value="TonB-dependent receptor, plug domain"/>
    <property type="match status" value="1"/>
</dbReference>
<evidence type="ECO:0000256" key="10">
    <source>
        <dbReference type="ARBA" id="ARBA00023077"/>
    </source>
</evidence>
<evidence type="ECO:0000259" key="18">
    <source>
        <dbReference type="Pfam" id="PF00593"/>
    </source>
</evidence>
<sequence>MKVTTHRGYSLLWLAMLACAYQSQAADNARADAQAEEQATQMQAGATGASPSAIDTTKSDIERIQVLSSRGLISFVSASASKSNVPVVETPVSVSVLTEKRITDLGAETLQDALGYVAGVYNGPYGMDSRGDWSQIRSVSPVSYLDGLQLLFGNYNNARPNPYLLQQVEILKGPSSVLFGQGSTGGIVNMVTKQPTAARSNEIWAQLGNYQRKQLAGDFTGAFDEDANVLYRLTALVRDANSQTEHVADDAFFVAPSASFYISDNTKLSLLSYFQDNHTGSSTQFFPHEGTILPAKYGQIPSERFVSEPGWDRYDTRQHSVTLRLEHEFESGLQFNWAARQMDSSAEYRTLYAWPPKFQDNKRELLRSVYLSDASASAFTTDLQLHGEFDTGALTHRVTVGADYQDVVTDNDSAYLSGQGGLIDVYQPVYGQVSLPGDEVIRDNPSASQRQLGLYVQDSMRWNDWVLSLGLRHDSLDVKNTAGIKTSPSATTARAGLMYAFSGGISPYISYSESFNPIAGVSKSGEVYKPREGQQWEAGVKFQPEGTEHLITLAGYRILESNRVTQDTPEAMNQLGEVEIRGVELEAQLEWEHWDLYGSYAYSDSEIKVTDKVYEQGARLAAMPDNMLSVWATYRPEHWLPGLKLGLGYRYVGQTSDGSVDVLLPDGSYAHKSLETDSYQMWDMMLGYEWESWDLTLNLDNLSDKTVITSCLARGDCFYGQQRQITANVKYRF</sequence>
<evidence type="ECO:0000256" key="8">
    <source>
        <dbReference type="ARBA" id="ARBA00023004"/>
    </source>
</evidence>
<keyword evidence="13 14" id="KW-0998">Cell outer membrane</keyword>
<dbReference type="GO" id="GO:0015344">
    <property type="term" value="F:siderophore uptake transmembrane transporter activity"/>
    <property type="evidence" value="ECO:0007669"/>
    <property type="project" value="TreeGrafter"/>
</dbReference>
<dbReference type="InterPro" id="IPR012910">
    <property type="entry name" value="Plug_dom"/>
</dbReference>
<feature type="compositionally biased region" description="Low complexity" evidence="16">
    <location>
        <begin position="32"/>
        <end position="50"/>
    </location>
</feature>
<evidence type="ECO:0000256" key="16">
    <source>
        <dbReference type="SAM" id="MobiDB-lite"/>
    </source>
</evidence>
<dbReference type="GO" id="GO:0038023">
    <property type="term" value="F:signaling receptor activity"/>
    <property type="evidence" value="ECO:0007669"/>
    <property type="project" value="InterPro"/>
</dbReference>
<dbReference type="InterPro" id="IPR039426">
    <property type="entry name" value="TonB-dep_rcpt-like"/>
</dbReference>
<dbReference type="PANTHER" id="PTHR32552:SF68">
    <property type="entry name" value="FERRICHROME OUTER MEMBRANE TRANSPORTER_PHAGE RECEPTOR"/>
    <property type="match status" value="1"/>
</dbReference>
<keyword evidence="8" id="KW-0408">Iron</keyword>
<dbReference type="KEGG" id="saz:Sama_2875"/>
<dbReference type="AlphaFoldDB" id="A1S9M1"/>
<evidence type="ECO:0000313" key="21">
    <source>
        <dbReference type="Proteomes" id="UP000009175"/>
    </source>
</evidence>
<evidence type="ECO:0000256" key="14">
    <source>
        <dbReference type="PROSITE-ProRule" id="PRU01360"/>
    </source>
</evidence>
<keyword evidence="4 14" id="KW-1134">Transmembrane beta strand</keyword>
<dbReference type="NCBIfam" id="TIGR01783">
    <property type="entry name" value="TonB-siderophor"/>
    <property type="match status" value="1"/>
</dbReference>
<evidence type="ECO:0000256" key="12">
    <source>
        <dbReference type="ARBA" id="ARBA00023170"/>
    </source>
</evidence>
<dbReference type="InterPro" id="IPR000531">
    <property type="entry name" value="Beta-barrel_TonB"/>
</dbReference>
<accession>A1S9M1</accession>
<evidence type="ECO:0000256" key="4">
    <source>
        <dbReference type="ARBA" id="ARBA00022452"/>
    </source>
</evidence>
<dbReference type="GO" id="GO:0015891">
    <property type="term" value="P:siderophore transport"/>
    <property type="evidence" value="ECO:0007669"/>
    <property type="project" value="InterPro"/>
</dbReference>
<organism evidence="20 21">
    <name type="scientific">Shewanella amazonensis (strain ATCC BAA-1098 / SB2B)</name>
    <dbReference type="NCBI Taxonomy" id="326297"/>
    <lineage>
        <taxon>Bacteria</taxon>
        <taxon>Pseudomonadati</taxon>
        <taxon>Pseudomonadota</taxon>
        <taxon>Gammaproteobacteria</taxon>
        <taxon>Alteromonadales</taxon>
        <taxon>Shewanellaceae</taxon>
        <taxon>Shewanella</taxon>
    </lineage>
</organism>